<keyword evidence="1" id="KW-0812">Transmembrane</keyword>
<evidence type="ECO:0000259" key="2">
    <source>
        <dbReference type="PROSITE" id="PS50927"/>
    </source>
</evidence>
<dbReference type="EMBL" id="JANQDX010000018">
    <property type="protein sequence ID" value="KAL0906274.1"/>
    <property type="molecule type" value="Genomic_DNA"/>
</dbReference>
<feature type="domain" description="Bulb-type lectin" evidence="2">
    <location>
        <begin position="199"/>
        <end position="310"/>
    </location>
</feature>
<dbReference type="Proteomes" id="UP001552299">
    <property type="component" value="Unassembled WGS sequence"/>
</dbReference>
<dbReference type="GO" id="GO:0051707">
    <property type="term" value="P:response to other organism"/>
    <property type="evidence" value="ECO:0007669"/>
    <property type="project" value="UniProtKB-ARBA"/>
</dbReference>
<sequence length="320" mass="35185">MHAKPLQGTINAIKMEQLNLSITDFIAMAALGHRDSFLNIIPLSFFLLIVLISASCSTAVTNVLLTGQTLSRQAGLSYANKVSFIMQYDCNLVIYNSGGNAIWHSNTAGIGSRNCILSFTNNGRLVVRNPSGRQLWISSNANSKVGKYVAVLLPDGKVSIFGPEVWSIAGVEESVSIGRNNSNEIVQPIETLENSPIIYNLLFSGQVLYHNGKLSDNGYSFIMKEDCELVLQKSNGKVSWRTWTKGNGKHCFARLNHKGELAIKDDAYKSVWNNWASEKAPVGEYVLVMQKNGDAVIYGPEVWTTKHDKSGLIELPTAEK</sequence>
<evidence type="ECO:0000256" key="1">
    <source>
        <dbReference type="SAM" id="Phobius"/>
    </source>
</evidence>
<dbReference type="SMART" id="SM00108">
    <property type="entry name" value="B_lectin"/>
    <property type="match status" value="2"/>
</dbReference>
<feature type="transmembrane region" description="Helical" evidence="1">
    <location>
        <begin position="40"/>
        <end position="65"/>
    </location>
</feature>
<evidence type="ECO:0000313" key="4">
    <source>
        <dbReference type="Proteomes" id="UP001552299"/>
    </source>
</evidence>
<evidence type="ECO:0000313" key="3">
    <source>
        <dbReference type="EMBL" id="KAL0906274.1"/>
    </source>
</evidence>
<dbReference type="Gene3D" id="2.90.10.10">
    <property type="entry name" value="Bulb-type lectin domain"/>
    <property type="match status" value="2"/>
</dbReference>
<reference evidence="3 4" key="1">
    <citation type="journal article" date="2024" name="Plant Biotechnol. J.">
        <title>Dendrobium thyrsiflorum genome and its molecular insights into genes involved in important horticultural traits.</title>
        <authorList>
            <person name="Chen B."/>
            <person name="Wang J.Y."/>
            <person name="Zheng P.J."/>
            <person name="Li K.L."/>
            <person name="Liang Y.M."/>
            <person name="Chen X.F."/>
            <person name="Zhang C."/>
            <person name="Zhao X."/>
            <person name="He X."/>
            <person name="Zhang G.Q."/>
            <person name="Liu Z.J."/>
            <person name="Xu Q."/>
        </authorList>
    </citation>
    <scope>NUCLEOTIDE SEQUENCE [LARGE SCALE GENOMIC DNA]</scope>
    <source>
        <strain evidence="3">GZMU011</strain>
    </source>
</reference>
<protein>
    <recommendedName>
        <fullName evidence="2">Bulb-type lectin domain-containing protein</fullName>
    </recommendedName>
</protein>
<feature type="domain" description="Bulb-type lectin" evidence="2">
    <location>
        <begin position="61"/>
        <end position="173"/>
    </location>
</feature>
<dbReference type="CDD" id="cd00028">
    <property type="entry name" value="B_lectin"/>
    <property type="match status" value="1"/>
</dbReference>
<dbReference type="SUPFAM" id="SSF51110">
    <property type="entry name" value="alpha-D-mannose-specific plant lectins"/>
    <property type="match status" value="2"/>
</dbReference>
<keyword evidence="1" id="KW-1133">Transmembrane helix</keyword>
<accession>A0ABD0U2Q5</accession>
<proteinExistence type="predicted"/>
<keyword evidence="1" id="KW-0472">Membrane</keyword>
<gene>
    <name evidence="3" type="ORF">M5K25_024753</name>
</gene>
<dbReference type="InterPro" id="IPR001480">
    <property type="entry name" value="Bulb-type_lectin_dom"/>
</dbReference>
<dbReference type="InterPro" id="IPR036426">
    <property type="entry name" value="Bulb-type_lectin_dom_sf"/>
</dbReference>
<keyword evidence="4" id="KW-1185">Reference proteome</keyword>
<dbReference type="PROSITE" id="PS50927">
    <property type="entry name" value="BULB_LECTIN"/>
    <property type="match status" value="2"/>
</dbReference>
<dbReference type="AlphaFoldDB" id="A0ABD0U2Q5"/>
<organism evidence="3 4">
    <name type="scientific">Dendrobium thyrsiflorum</name>
    <name type="common">Pinecone-like raceme dendrobium</name>
    <name type="synonym">Orchid</name>
    <dbReference type="NCBI Taxonomy" id="117978"/>
    <lineage>
        <taxon>Eukaryota</taxon>
        <taxon>Viridiplantae</taxon>
        <taxon>Streptophyta</taxon>
        <taxon>Embryophyta</taxon>
        <taxon>Tracheophyta</taxon>
        <taxon>Spermatophyta</taxon>
        <taxon>Magnoliopsida</taxon>
        <taxon>Liliopsida</taxon>
        <taxon>Asparagales</taxon>
        <taxon>Orchidaceae</taxon>
        <taxon>Epidendroideae</taxon>
        <taxon>Malaxideae</taxon>
        <taxon>Dendrobiinae</taxon>
        <taxon>Dendrobium</taxon>
    </lineage>
</organism>
<name>A0ABD0U2Q5_DENTH</name>
<comment type="caution">
    <text evidence="3">The sequence shown here is derived from an EMBL/GenBank/DDBJ whole genome shotgun (WGS) entry which is preliminary data.</text>
</comment>